<evidence type="ECO:0000313" key="1">
    <source>
        <dbReference type="EMBL" id="KOS42344.1"/>
    </source>
</evidence>
<gene>
    <name evidence="1" type="ORF">ACN38_g6787</name>
</gene>
<dbReference type="Proteomes" id="UP000037696">
    <property type="component" value="Unassembled WGS sequence"/>
</dbReference>
<sequence>MKCQKMHINPGGPCPPGQRCQIRNRSYPRLFAFPSSFTFSSPSLSPFTSHFHHQHSSSIPRCAILKGFSLVPARSTSSVSFDRANSPSAFPTPPTTFLTRSTITVRTLQIYIWSVTIRVTQLRSRDYFSFFDSIFFVDTILFERCLVIYTRQLGQLKGFVQI</sequence>
<keyword evidence="2" id="KW-1185">Reference proteome</keyword>
<protein>
    <submittedName>
        <fullName evidence="1">Uncharacterized protein</fullName>
    </submittedName>
</protein>
<reference evidence="1 2" key="1">
    <citation type="submission" date="2015-08" db="EMBL/GenBank/DDBJ databases">
        <title>Genome sequencing of Penicillium nordicum.</title>
        <authorList>
            <person name="Nguyen H.D."/>
            <person name="Seifert K.A."/>
        </authorList>
    </citation>
    <scope>NUCLEOTIDE SEQUENCE [LARGE SCALE GENOMIC DNA]</scope>
    <source>
        <strain evidence="1 2">DAOMC 185683</strain>
    </source>
</reference>
<dbReference type="EMBL" id="LHQQ01000108">
    <property type="protein sequence ID" value="KOS42344.1"/>
    <property type="molecule type" value="Genomic_DNA"/>
</dbReference>
<organism evidence="1 2">
    <name type="scientific">Penicillium nordicum</name>
    <dbReference type="NCBI Taxonomy" id="229535"/>
    <lineage>
        <taxon>Eukaryota</taxon>
        <taxon>Fungi</taxon>
        <taxon>Dikarya</taxon>
        <taxon>Ascomycota</taxon>
        <taxon>Pezizomycotina</taxon>
        <taxon>Eurotiomycetes</taxon>
        <taxon>Eurotiomycetidae</taxon>
        <taxon>Eurotiales</taxon>
        <taxon>Aspergillaceae</taxon>
        <taxon>Penicillium</taxon>
    </lineage>
</organism>
<name>A0A0M8P6K7_9EURO</name>
<comment type="caution">
    <text evidence="1">The sequence shown here is derived from an EMBL/GenBank/DDBJ whole genome shotgun (WGS) entry which is preliminary data.</text>
</comment>
<accession>A0A0M8P6K7</accession>
<dbReference type="AlphaFoldDB" id="A0A0M8P6K7"/>
<evidence type="ECO:0000313" key="2">
    <source>
        <dbReference type="Proteomes" id="UP000037696"/>
    </source>
</evidence>
<proteinExistence type="predicted"/>